<evidence type="ECO:0000313" key="7">
    <source>
        <dbReference type="WBParaSite" id="Minc3s02990g32334"/>
    </source>
</evidence>
<keyword evidence="3" id="KW-0677">Repeat</keyword>
<proteinExistence type="predicted"/>
<evidence type="ECO:0000256" key="1">
    <source>
        <dbReference type="ARBA" id="ARBA00004604"/>
    </source>
</evidence>
<dbReference type="WBParaSite" id="Minc3s02990g32334">
    <property type="protein sequence ID" value="Minc3s02990g32334"/>
    <property type="gene ID" value="Minc3s02990g32334"/>
</dbReference>
<dbReference type="InterPro" id="IPR015943">
    <property type="entry name" value="WD40/YVTN_repeat-like_dom_sf"/>
</dbReference>
<evidence type="ECO:0000256" key="5">
    <source>
        <dbReference type="PROSITE-ProRule" id="PRU00221"/>
    </source>
</evidence>
<protein>
    <submittedName>
        <fullName evidence="7">NLE domain-containing protein</fullName>
    </submittedName>
</protein>
<feature type="repeat" description="WD" evidence="5">
    <location>
        <begin position="269"/>
        <end position="309"/>
    </location>
</feature>
<evidence type="ECO:0000313" key="6">
    <source>
        <dbReference type="Proteomes" id="UP000887563"/>
    </source>
</evidence>
<dbReference type="InterPro" id="IPR001680">
    <property type="entry name" value="WD40_rpt"/>
</dbReference>
<dbReference type="Gene3D" id="2.130.10.10">
    <property type="entry name" value="YVTN repeat-like/Quinoprotein amine dehydrogenase"/>
    <property type="match status" value="1"/>
</dbReference>
<keyword evidence="6" id="KW-1185">Reference proteome</keyword>
<dbReference type="PANTHER" id="PTHR19848">
    <property type="entry name" value="WD40 REPEAT PROTEIN"/>
    <property type="match status" value="1"/>
</dbReference>
<dbReference type="GO" id="GO:0007219">
    <property type="term" value="P:Notch signaling pathway"/>
    <property type="evidence" value="ECO:0007669"/>
    <property type="project" value="TreeGrafter"/>
</dbReference>
<dbReference type="GO" id="GO:0005730">
    <property type="term" value="C:nucleolus"/>
    <property type="evidence" value="ECO:0007669"/>
    <property type="project" value="UniProtKB-SubCell"/>
</dbReference>
<sequence>MHVDFETNINQPDKGHFPMNLDKSRLNISVRLFSEDNKELSNAPIVLPSTTKVDQLEQLYYSLLDIDLEDEQPPVHFRVPERSQDGGWIDIVDALGVSLPSDCLVTEKPIELFCLPQAVFRVRPGTRCAASLPGHGEPLISVKFSPNGSTLASGSGDKTVRLWDTKSQLPLQTLTGHQHWVLCIAWSHDGNKIASACKTRNRIIIIWEYDSETNKFRLFKKLTGHKQWINALAWRPLHLEAPSRLLASAGRDASIRIWDIIKSHTLFVLSGHTASVTDIRWSGNDLIYSGSQDRTIKVWRTNDGVLCRTLEGHAHWINTLASNVDYVLRIGSFSPEEDSKQKQISISNTHPGEAQKIAKKQYEKMLNCQPERLVSGSDDFTLFLWEPAIKKQPIARLTGHQQLINQVQFSPDGRTIASASFDKSIKLWDGWTGKFQTSLRGHVGPVYQIAWSSDSRLLVSGSADSTLKVWNMQKRKLGQDLPGHGDEVFAVDWSPNSECVASGGKDKVLKLWKR</sequence>
<keyword evidence="2 5" id="KW-0853">WD repeat</keyword>
<dbReference type="PRINTS" id="PR00319">
    <property type="entry name" value="GPROTEINB"/>
</dbReference>
<dbReference type="InterPro" id="IPR019775">
    <property type="entry name" value="WD40_repeat_CS"/>
</dbReference>
<dbReference type="PANTHER" id="PTHR19848:SF0">
    <property type="entry name" value="NOTCHLESS PROTEIN HOMOLOG 1"/>
    <property type="match status" value="1"/>
</dbReference>
<dbReference type="Proteomes" id="UP000887563">
    <property type="component" value="Unplaced"/>
</dbReference>
<dbReference type="PRINTS" id="PR00320">
    <property type="entry name" value="GPROTEINBRPT"/>
</dbReference>
<dbReference type="SMART" id="SM00320">
    <property type="entry name" value="WD40"/>
    <property type="match status" value="8"/>
</dbReference>
<dbReference type="Pfam" id="PF00400">
    <property type="entry name" value="WD40"/>
    <property type="match status" value="7"/>
</dbReference>
<dbReference type="AlphaFoldDB" id="A0A914N193"/>
<dbReference type="InterPro" id="IPR020472">
    <property type="entry name" value="WD40_PAC1"/>
</dbReference>
<dbReference type="GO" id="GO:0000027">
    <property type="term" value="P:ribosomal large subunit assembly"/>
    <property type="evidence" value="ECO:0007669"/>
    <property type="project" value="TreeGrafter"/>
</dbReference>
<dbReference type="InterPro" id="IPR036322">
    <property type="entry name" value="WD40_repeat_dom_sf"/>
</dbReference>
<dbReference type="SUPFAM" id="SSF50978">
    <property type="entry name" value="WD40 repeat-like"/>
    <property type="match status" value="1"/>
</dbReference>
<dbReference type="PROSITE" id="PS50294">
    <property type="entry name" value="WD_REPEATS_REGION"/>
    <property type="match status" value="6"/>
</dbReference>
<organism evidence="6 7">
    <name type="scientific">Meloidogyne incognita</name>
    <name type="common">Southern root-knot nematode worm</name>
    <name type="synonym">Oxyuris incognita</name>
    <dbReference type="NCBI Taxonomy" id="6306"/>
    <lineage>
        <taxon>Eukaryota</taxon>
        <taxon>Metazoa</taxon>
        <taxon>Ecdysozoa</taxon>
        <taxon>Nematoda</taxon>
        <taxon>Chromadorea</taxon>
        <taxon>Rhabditida</taxon>
        <taxon>Tylenchina</taxon>
        <taxon>Tylenchomorpha</taxon>
        <taxon>Tylenchoidea</taxon>
        <taxon>Meloidogynidae</taxon>
        <taxon>Meloidogyninae</taxon>
        <taxon>Meloidogyne</taxon>
        <taxon>Meloidogyne incognita group</taxon>
    </lineage>
</organism>
<dbReference type="CDD" id="cd00200">
    <property type="entry name" value="WD40"/>
    <property type="match status" value="1"/>
</dbReference>
<feature type="repeat" description="WD" evidence="5">
    <location>
        <begin position="132"/>
        <end position="173"/>
    </location>
</feature>
<evidence type="ECO:0000256" key="2">
    <source>
        <dbReference type="ARBA" id="ARBA00022574"/>
    </source>
</evidence>
<feature type="repeat" description="WD" evidence="5">
    <location>
        <begin position="222"/>
        <end position="268"/>
    </location>
</feature>
<dbReference type="PROSITE" id="PS00678">
    <property type="entry name" value="WD_REPEATS_1"/>
    <property type="match status" value="3"/>
</dbReference>
<dbReference type="PROSITE" id="PS50082">
    <property type="entry name" value="WD_REPEATS_2"/>
    <property type="match status" value="6"/>
</dbReference>
<feature type="repeat" description="WD" evidence="5">
    <location>
        <begin position="481"/>
        <end position="514"/>
    </location>
</feature>
<keyword evidence="4" id="KW-0539">Nucleus</keyword>
<evidence type="ECO:0000256" key="4">
    <source>
        <dbReference type="ARBA" id="ARBA00023242"/>
    </source>
</evidence>
<accession>A0A914N193</accession>
<feature type="repeat" description="WD" evidence="5">
    <location>
        <begin position="397"/>
        <end position="429"/>
    </location>
</feature>
<evidence type="ECO:0000256" key="3">
    <source>
        <dbReference type="ARBA" id="ARBA00022737"/>
    </source>
</evidence>
<reference evidence="7" key="1">
    <citation type="submission" date="2022-11" db="UniProtKB">
        <authorList>
            <consortium name="WormBaseParasite"/>
        </authorList>
    </citation>
    <scope>IDENTIFICATION</scope>
</reference>
<name>A0A914N193_MELIC</name>
<dbReference type="InterPro" id="IPR001632">
    <property type="entry name" value="WD40_G-protein_beta-like"/>
</dbReference>
<feature type="repeat" description="WD" evidence="5">
    <location>
        <begin position="439"/>
        <end position="480"/>
    </location>
</feature>
<comment type="subcellular location">
    <subcellularLocation>
        <location evidence="1">Nucleus</location>
        <location evidence="1">Nucleolus</location>
    </subcellularLocation>
</comment>